<protein>
    <submittedName>
        <fullName evidence="2">Putative group i salivary lipocalin</fullName>
    </submittedName>
</protein>
<name>L7LQ09_RHIPC</name>
<organism evidence="2">
    <name type="scientific">Rhipicephalus pulchellus</name>
    <name type="common">Yellow backed tick</name>
    <name type="synonym">Dermacentor pulchellus</name>
    <dbReference type="NCBI Taxonomy" id="72859"/>
    <lineage>
        <taxon>Eukaryota</taxon>
        <taxon>Metazoa</taxon>
        <taxon>Ecdysozoa</taxon>
        <taxon>Arthropoda</taxon>
        <taxon>Chelicerata</taxon>
        <taxon>Arachnida</taxon>
        <taxon>Acari</taxon>
        <taxon>Parasitiformes</taxon>
        <taxon>Ixodida</taxon>
        <taxon>Ixodoidea</taxon>
        <taxon>Ixodidae</taxon>
        <taxon>Rhipicephalinae</taxon>
        <taxon>Rhipicephalus</taxon>
        <taxon>Rhipicephalus</taxon>
    </lineage>
</organism>
<dbReference type="Gene3D" id="2.40.128.20">
    <property type="match status" value="1"/>
</dbReference>
<dbReference type="AlphaFoldDB" id="L7LQ09"/>
<dbReference type="EMBL" id="GACK01011028">
    <property type="protein sequence ID" value="JAA54006.1"/>
    <property type="molecule type" value="mRNA"/>
</dbReference>
<dbReference type="InterPro" id="IPR012674">
    <property type="entry name" value="Calycin"/>
</dbReference>
<evidence type="ECO:0000256" key="1">
    <source>
        <dbReference type="SAM" id="SignalP"/>
    </source>
</evidence>
<evidence type="ECO:0000313" key="2">
    <source>
        <dbReference type="EMBL" id="JAA54006.1"/>
    </source>
</evidence>
<keyword evidence="1" id="KW-0732">Signal</keyword>
<reference evidence="2" key="1">
    <citation type="submission" date="2012-11" db="EMBL/GenBank/DDBJ databases">
        <authorList>
            <person name="Lucero-Rivera Y.E."/>
            <person name="Tovar-Ramirez D."/>
        </authorList>
    </citation>
    <scope>NUCLEOTIDE SEQUENCE</scope>
    <source>
        <tissue evidence="2">Salivary gland</tissue>
    </source>
</reference>
<sequence length="245" mass="27462">MQRAGIISEFVCVFLIAPLRSDGLISSQDAADITKFLNTRDPIWSYMTTSLRTSYDCKVDVIDNIGSDNARFRRFLAHRKVIVNDWVQYLVGRFYHNSARDRTNIQTYNAMNVSFQEHGAPLDLETLVFQSKDNACGIFVVGDGGQETTFELRVKNSSILTVNGTECFKPYEEMVTKQAKVKVTYHSDCQSTLIGINNIVPGGNTDNGAVGSSALNPTQPFFFPHTFLFFNPFRAAAVFLPSWLT</sequence>
<feature type="chain" id="PRO_5003981011" evidence="1">
    <location>
        <begin position="22"/>
        <end position="245"/>
    </location>
</feature>
<proteinExistence type="evidence at transcript level"/>
<accession>L7LQ09</accession>
<reference evidence="2" key="2">
    <citation type="journal article" date="2015" name="J. Proteomics">
        <title>Sexual differences in the sialomes of the zebra tick, Rhipicephalus pulchellus.</title>
        <authorList>
            <person name="Tan A.W."/>
            <person name="Francischetti I.M."/>
            <person name="Slovak M."/>
            <person name="Kini R.M."/>
            <person name="Ribeiro J.M."/>
        </authorList>
    </citation>
    <scope>NUCLEOTIDE SEQUENCE</scope>
    <source>
        <tissue evidence="2">Salivary gland</tissue>
    </source>
</reference>
<feature type="signal peptide" evidence="1">
    <location>
        <begin position="1"/>
        <end position="21"/>
    </location>
</feature>